<dbReference type="Pfam" id="PF17799">
    <property type="entry name" value="RRM_Rrp7"/>
    <property type="match status" value="1"/>
</dbReference>
<dbReference type="GO" id="GO:0000028">
    <property type="term" value="P:ribosomal small subunit assembly"/>
    <property type="evidence" value="ECO:0007669"/>
    <property type="project" value="TreeGrafter"/>
</dbReference>
<feature type="region of interest" description="Disordered" evidence="3">
    <location>
        <begin position="116"/>
        <end position="148"/>
    </location>
</feature>
<keyword evidence="2" id="KW-0175">Coiled coil</keyword>
<comment type="caution">
    <text evidence="6">The sequence shown here is derived from an EMBL/GenBank/DDBJ whole genome shotgun (WGS) entry which is preliminary data.</text>
</comment>
<keyword evidence="7" id="KW-1185">Reference proteome</keyword>
<dbReference type="PANTHER" id="PTHR13191:SF0">
    <property type="entry name" value="RIBOSOMAL RNA-PROCESSING PROTEIN 7 HOMOLOG A-RELATED"/>
    <property type="match status" value="1"/>
</dbReference>
<evidence type="ECO:0000259" key="5">
    <source>
        <dbReference type="Pfam" id="PF17799"/>
    </source>
</evidence>
<feature type="domain" description="Ribosomal RNA-processing protein 7 C-terminal" evidence="4">
    <location>
        <begin position="210"/>
        <end position="332"/>
    </location>
</feature>
<dbReference type="GO" id="GO:0006364">
    <property type="term" value="P:rRNA processing"/>
    <property type="evidence" value="ECO:0007669"/>
    <property type="project" value="TreeGrafter"/>
</dbReference>
<comment type="similarity">
    <text evidence="1">Belongs to the RRP7 family.</text>
</comment>
<dbReference type="GO" id="GO:0034456">
    <property type="term" value="C:UTP-C complex"/>
    <property type="evidence" value="ECO:0007669"/>
    <property type="project" value="TreeGrafter"/>
</dbReference>
<feature type="domain" description="Rrp7 RRM-like N-terminal" evidence="5">
    <location>
        <begin position="16"/>
        <end position="84"/>
    </location>
</feature>
<dbReference type="AlphaFoldDB" id="A0A9W7YEV7"/>
<feature type="coiled-coil region" evidence="2">
    <location>
        <begin position="296"/>
        <end position="326"/>
    </location>
</feature>
<dbReference type="InterPro" id="IPR024326">
    <property type="entry name" value="RRP7_C"/>
</dbReference>
<dbReference type="InterPro" id="IPR040446">
    <property type="entry name" value="RRP7"/>
</dbReference>
<dbReference type="SUPFAM" id="SSF54928">
    <property type="entry name" value="RNA-binding domain, RBD"/>
    <property type="match status" value="1"/>
</dbReference>
<dbReference type="GO" id="GO:0003676">
    <property type="term" value="F:nucleic acid binding"/>
    <property type="evidence" value="ECO:0007669"/>
    <property type="project" value="InterPro"/>
</dbReference>
<dbReference type="EMBL" id="JANBOI010000221">
    <property type="protein sequence ID" value="KAJ1732481.1"/>
    <property type="molecule type" value="Genomic_DNA"/>
</dbReference>
<name>A0A9W7YEV7_9FUNG</name>
<sequence>MGSKKAKATPGGLGEIGAYKVLPVRMGSDKDSATHYLYFRQHSSTSEDILVPADRTLFVANLPVDATERDIRRLFRGVARVARIVFNGVAGQDVIKSAAASARMTAELAAAMAGAADGAHKSKGGKRKSKTGAAAEGATGDEPATPVPRTQLLASGSSAHVVFLEKEELAKVLDMRAGAIATWPERDEDDSANPLEYRGLARYIYEHRAARPPADLLKTEVDSFMAKFEESQYERERMLSQQHNVPDADGFVTVVHRGRHTKNSDGSGSVTAASAANAREAGARKKEVVFGNMYRFQVRERKNNQLQELRKKFEEDKARIARMRQTRQFRPY</sequence>
<dbReference type="Proteomes" id="UP001143981">
    <property type="component" value="Unassembled WGS sequence"/>
</dbReference>
<feature type="compositionally biased region" description="Basic residues" evidence="3">
    <location>
        <begin position="121"/>
        <end position="130"/>
    </location>
</feature>
<evidence type="ECO:0000256" key="2">
    <source>
        <dbReference type="SAM" id="Coils"/>
    </source>
</evidence>
<dbReference type="Pfam" id="PF12923">
    <property type="entry name" value="RRP7"/>
    <property type="match status" value="1"/>
</dbReference>
<dbReference type="GO" id="GO:0032545">
    <property type="term" value="C:CURI complex"/>
    <property type="evidence" value="ECO:0007669"/>
    <property type="project" value="TreeGrafter"/>
</dbReference>
<proteinExistence type="inferred from homology"/>
<dbReference type="Gene3D" id="6.10.250.1770">
    <property type="match status" value="1"/>
</dbReference>
<dbReference type="InterPro" id="IPR040447">
    <property type="entry name" value="RRM_Rrp7"/>
</dbReference>
<dbReference type="InterPro" id="IPR012677">
    <property type="entry name" value="Nucleotide-bd_a/b_plait_sf"/>
</dbReference>
<evidence type="ECO:0000256" key="1">
    <source>
        <dbReference type="ARBA" id="ARBA00006110"/>
    </source>
</evidence>
<dbReference type="InterPro" id="IPR035979">
    <property type="entry name" value="RBD_domain_sf"/>
</dbReference>
<evidence type="ECO:0000313" key="7">
    <source>
        <dbReference type="Proteomes" id="UP001143981"/>
    </source>
</evidence>
<evidence type="ECO:0000256" key="3">
    <source>
        <dbReference type="SAM" id="MobiDB-lite"/>
    </source>
</evidence>
<dbReference type="CDD" id="cd12951">
    <property type="entry name" value="RRP7_Rrp7A"/>
    <property type="match status" value="1"/>
</dbReference>
<evidence type="ECO:0000259" key="4">
    <source>
        <dbReference type="Pfam" id="PF12923"/>
    </source>
</evidence>
<evidence type="ECO:0000313" key="6">
    <source>
        <dbReference type="EMBL" id="KAJ1732481.1"/>
    </source>
</evidence>
<accession>A0A9W7YEV7</accession>
<organism evidence="6 7">
    <name type="scientific">Coemansia biformis</name>
    <dbReference type="NCBI Taxonomy" id="1286918"/>
    <lineage>
        <taxon>Eukaryota</taxon>
        <taxon>Fungi</taxon>
        <taxon>Fungi incertae sedis</taxon>
        <taxon>Zoopagomycota</taxon>
        <taxon>Kickxellomycotina</taxon>
        <taxon>Kickxellomycetes</taxon>
        <taxon>Kickxellales</taxon>
        <taxon>Kickxellaceae</taxon>
        <taxon>Coemansia</taxon>
    </lineage>
</organism>
<reference evidence="6" key="1">
    <citation type="submission" date="2022-07" db="EMBL/GenBank/DDBJ databases">
        <title>Phylogenomic reconstructions and comparative analyses of Kickxellomycotina fungi.</title>
        <authorList>
            <person name="Reynolds N.K."/>
            <person name="Stajich J.E."/>
            <person name="Barry K."/>
            <person name="Grigoriev I.V."/>
            <person name="Crous P."/>
            <person name="Smith M.E."/>
        </authorList>
    </citation>
    <scope>NUCLEOTIDE SEQUENCE</scope>
    <source>
        <strain evidence="6">BCRC 34381</strain>
    </source>
</reference>
<dbReference type="PANTHER" id="PTHR13191">
    <property type="entry name" value="RIBOSOMAL RNA PROCESSING PROTEIN 7-RELATED"/>
    <property type="match status" value="1"/>
</dbReference>
<gene>
    <name evidence="6" type="ORF">LPJ61_002017</name>
</gene>
<dbReference type="Gene3D" id="3.30.70.330">
    <property type="match status" value="1"/>
</dbReference>
<evidence type="ECO:0008006" key="8">
    <source>
        <dbReference type="Google" id="ProtNLM"/>
    </source>
</evidence>
<protein>
    <recommendedName>
        <fullName evidence="8">RRM domain-containing protein</fullName>
    </recommendedName>
</protein>
<dbReference type="OrthoDB" id="5390at2759"/>
<feature type="compositionally biased region" description="Low complexity" evidence="3">
    <location>
        <begin position="131"/>
        <end position="144"/>
    </location>
</feature>